<evidence type="ECO:0000256" key="8">
    <source>
        <dbReference type="RuleBase" id="RU280816"/>
    </source>
</evidence>
<comment type="subcellular location">
    <subcellularLocation>
        <location evidence="1 8">Membrane</location>
        <topology evidence="1 8">Multi-pass membrane protein</topology>
    </subcellularLocation>
</comment>
<evidence type="ECO:0000256" key="2">
    <source>
        <dbReference type="ARBA" id="ARBA00006574"/>
    </source>
</evidence>
<feature type="transmembrane region" description="Helical" evidence="10">
    <location>
        <begin position="245"/>
        <end position="267"/>
    </location>
</feature>
<comment type="function">
    <text evidence="8">May be involved in modulation of pathogen defense and leaf cell death.</text>
</comment>
<dbReference type="Proteomes" id="UP000327013">
    <property type="component" value="Chromosome 1"/>
</dbReference>
<keyword evidence="3 8" id="KW-0812">Transmembrane</keyword>
<evidence type="ECO:0000256" key="4">
    <source>
        <dbReference type="ARBA" id="ARBA00022821"/>
    </source>
</evidence>
<feature type="transmembrane region" description="Helical" evidence="10">
    <location>
        <begin position="327"/>
        <end position="348"/>
    </location>
</feature>
<dbReference type="PANTHER" id="PTHR31942:SF84">
    <property type="entry name" value="MLO-LIKE PROTEIN 12"/>
    <property type="match status" value="1"/>
</dbReference>
<evidence type="ECO:0000256" key="6">
    <source>
        <dbReference type="ARBA" id="ARBA00023136"/>
    </source>
</evidence>
<comment type="similarity">
    <text evidence="2 8">Belongs to the MLO family.</text>
</comment>
<sequence>MDKYHEGKDERTMEETPTWAVAGVCFVLLAISIFIEHIIEATGKWLKAKHKGPLHEALEKIKSELMLLGFLSLLLTVFQEPISGMCIPMSVGDTWHPCKDSGKSGRKVLQLFDSGYSGRRRLATKVHDKCTLKGEVAFMSAYSIHQLHIFIFVLAVFHILYCIITLALGTIKDLMNSSSNAYQKMEDRERFRFARETTFGRRHLTYWSKSTVSLWMVCFFRQFFRSIIKVDYITLRYGFIVSRNMVLRSVIPIVQRIWMAFLSMAAISPIDCKLDYRNQLVILLVGTQLQVIITKMGLRIQERGDVVKGTPVVQPGDDLFWFGQPRFLLYLIHFVLFQNAFQLAFYVWSVYAFGINSCFHKRTEDKVIRLSTGIITQVLCSYVTLPLYALVIQMGSSMNSTIFNDGVATALKSWHRRAKKKSKHGHHSETNSPFHLLHNHGHDSLNSLHTSPNDHFEKEDLEFQRKQSGHEDSMHSEQEKEIQYQSSSQLPPSP</sequence>
<feature type="transmembrane region" description="Helical" evidence="10">
    <location>
        <begin position="368"/>
        <end position="391"/>
    </location>
</feature>
<protein>
    <recommendedName>
        <fullName evidence="8">MLO-like protein</fullName>
    </recommendedName>
</protein>
<reference evidence="11 12" key="1">
    <citation type="submission" date="2019-06" db="EMBL/GenBank/DDBJ databases">
        <title>A chromosomal-level reference genome of Carpinus fangiana (Coryloideae, Betulaceae).</title>
        <authorList>
            <person name="Yang X."/>
            <person name="Wang Z."/>
            <person name="Zhang L."/>
            <person name="Hao G."/>
            <person name="Liu J."/>
            <person name="Yang Y."/>
        </authorList>
    </citation>
    <scope>NUCLEOTIDE SEQUENCE [LARGE SCALE GENOMIC DNA]</scope>
    <source>
        <strain evidence="11">Cfa_2016G</strain>
        <tissue evidence="11">Leaf</tissue>
    </source>
</reference>
<feature type="region of interest" description="Disordered" evidence="9">
    <location>
        <begin position="418"/>
        <end position="494"/>
    </location>
</feature>
<evidence type="ECO:0000256" key="9">
    <source>
        <dbReference type="SAM" id="MobiDB-lite"/>
    </source>
</evidence>
<evidence type="ECO:0000256" key="1">
    <source>
        <dbReference type="ARBA" id="ARBA00004141"/>
    </source>
</evidence>
<accession>A0A5N6QCM1</accession>
<dbReference type="InterPro" id="IPR004326">
    <property type="entry name" value="Mlo"/>
</dbReference>
<keyword evidence="5 8" id="KW-1133">Transmembrane helix</keyword>
<keyword evidence="12" id="KW-1185">Reference proteome</keyword>
<evidence type="ECO:0000256" key="7">
    <source>
        <dbReference type="ARBA" id="ARBA00023265"/>
    </source>
</evidence>
<keyword evidence="8" id="KW-0112">Calmodulin-binding</keyword>
<keyword evidence="4 8" id="KW-0611">Plant defense</keyword>
<dbReference type="OrthoDB" id="1388414at2759"/>
<gene>
    <name evidence="8" type="primary">MLO</name>
    <name evidence="11" type="ORF">FH972_001611</name>
</gene>
<dbReference type="GO" id="GO:0016020">
    <property type="term" value="C:membrane"/>
    <property type="evidence" value="ECO:0007669"/>
    <property type="project" value="UniProtKB-SubCell"/>
</dbReference>
<dbReference type="GO" id="GO:0006952">
    <property type="term" value="P:defense response"/>
    <property type="evidence" value="ECO:0007669"/>
    <property type="project" value="UniProtKB-KW"/>
</dbReference>
<proteinExistence type="inferred from homology"/>
<name>A0A5N6QCM1_9ROSI</name>
<comment type="domain">
    <text evidence="8">The C-terminus contains a calmodulin-binding domain, which binds calmodulin in a calcium-dependent fashion.</text>
</comment>
<evidence type="ECO:0000256" key="5">
    <source>
        <dbReference type="ARBA" id="ARBA00022989"/>
    </source>
</evidence>
<keyword evidence="7 8" id="KW-0568">Pathogenesis-related protein</keyword>
<feature type="transmembrane region" description="Helical" evidence="10">
    <location>
        <begin position="20"/>
        <end position="39"/>
    </location>
</feature>
<evidence type="ECO:0000313" key="11">
    <source>
        <dbReference type="EMBL" id="KAE7996935.1"/>
    </source>
</evidence>
<feature type="transmembrane region" description="Helical" evidence="10">
    <location>
        <begin position="206"/>
        <end position="224"/>
    </location>
</feature>
<dbReference type="EMBL" id="CM017321">
    <property type="protein sequence ID" value="KAE7996935.1"/>
    <property type="molecule type" value="Genomic_DNA"/>
</dbReference>
<dbReference type="GO" id="GO:0005516">
    <property type="term" value="F:calmodulin binding"/>
    <property type="evidence" value="ECO:0007669"/>
    <property type="project" value="UniProtKB-KW"/>
</dbReference>
<feature type="transmembrane region" description="Helical" evidence="10">
    <location>
        <begin position="149"/>
        <end position="171"/>
    </location>
</feature>
<evidence type="ECO:0000256" key="3">
    <source>
        <dbReference type="ARBA" id="ARBA00022692"/>
    </source>
</evidence>
<organism evidence="11 12">
    <name type="scientific">Carpinus fangiana</name>
    <dbReference type="NCBI Taxonomy" id="176857"/>
    <lineage>
        <taxon>Eukaryota</taxon>
        <taxon>Viridiplantae</taxon>
        <taxon>Streptophyta</taxon>
        <taxon>Embryophyta</taxon>
        <taxon>Tracheophyta</taxon>
        <taxon>Spermatophyta</taxon>
        <taxon>Magnoliopsida</taxon>
        <taxon>eudicotyledons</taxon>
        <taxon>Gunneridae</taxon>
        <taxon>Pentapetalae</taxon>
        <taxon>rosids</taxon>
        <taxon>fabids</taxon>
        <taxon>Fagales</taxon>
        <taxon>Betulaceae</taxon>
        <taxon>Carpinus</taxon>
    </lineage>
</organism>
<keyword evidence="6 8" id="KW-0472">Membrane</keyword>
<evidence type="ECO:0000256" key="10">
    <source>
        <dbReference type="SAM" id="Phobius"/>
    </source>
</evidence>
<evidence type="ECO:0000313" key="12">
    <source>
        <dbReference type="Proteomes" id="UP000327013"/>
    </source>
</evidence>
<dbReference type="Pfam" id="PF03094">
    <property type="entry name" value="Mlo"/>
    <property type="match status" value="2"/>
</dbReference>
<feature type="compositionally biased region" description="Basic and acidic residues" evidence="9">
    <location>
        <begin position="452"/>
        <end position="482"/>
    </location>
</feature>
<feature type="compositionally biased region" description="Low complexity" evidence="9">
    <location>
        <begin position="483"/>
        <end position="494"/>
    </location>
</feature>
<dbReference type="AlphaFoldDB" id="A0A5N6QCM1"/>
<dbReference type="PANTHER" id="PTHR31942">
    <property type="entry name" value="MLO-LIKE PROTEIN 1"/>
    <property type="match status" value="1"/>
</dbReference>